<dbReference type="SUPFAM" id="SSF51182">
    <property type="entry name" value="RmlC-like cupins"/>
    <property type="match status" value="1"/>
</dbReference>
<dbReference type="Gene3D" id="2.60.120.10">
    <property type="entry name" value="Jelly Rolls"/>
    <property type="match status" value="1"/>
</dbReference>
<dbReference type="InterPro" id="IPR013096">
    <property type="entry name" value="Cupin_2"/>
</dbReference>
<dbReference type="Pfam" id="PF01381">
    <property type="entry name" value="HTH_3"/>
    <property type="match status" value="1"/>
</dbReference>
<evidence type="ECO:0000256" key="1">
    <source>
        <dbReference type="ARBA" id="ARBA00023125"/>
    </source>
</evidence>
<protein>
    <submittedName>
        <fullName evidence="3">Transcriptional regulator, Xre-family with cupin domain</fullName>
    </submittedName>
</protein>
<dbReference type="InterPro" id="IPR014710">
    <property type="entry name" value="RmlC-like_jellyroll"/>
</dbReference>
<dbReference type="Gene3D" id="1.10.260.40">
    <property type="entry name" value="lambda repressor-like DNA-binding domains"/>
    <property type="match status" value="1"/>
</dbReference>
<dbReference type="SMART" id="SM00530">
    <property type="entry name" value="HTH_XRE"/>
    <property type="match status" value="1"/>
</dbReference>
<dbReference type="InterPro" id="IPR011051">
    <property type="entry name" value="RmlC_Cupin_sf"/>
</dbReference>
<accession>A0A6J4P4C1</accession>
<organism evidence="3">
    <name type="scientific">uncultured Rubrobacteraceae bacterium</name>
    <dbReference type="NCBI Taxonomy" id="349277"/>
    <lineage>
        <taxon>Bacteria</taxon>
        <taxon>Bacillati</taxon>
        <taxon>Actinomycetota</taxon>
        <taxon>Rubrobacteria</taxon>
        <taxon>Rubrobacterales</taxon>
        <taxon>Rubrobacteraceae</taxon>
        <taxon>environmental samples</taxon>
    </lineage>
</organism>
<evidence type="ECO:0000259" key="2">
    <source>
        <dbReference type="PROSITE" id="PS50943"/>
    </source>
</evidence>
<dbReference type="CDD" id="cd02209">
    <property type="entry name" value="cupin_XRE_C"/>
    <property type="match status" value="1"/>
</dbReference>
<dbReference type="PANTHER" id="PTHR46797:SF1">
    <property type="entry name" value="METHYLPHOSPHONATE SYNTHASE"/>
    <property type="match status" value="1"/>
</dbReference>
<feature type="domain" description="HTH cro/C1-type" evidence="2">
    <location>
        <begin position="17"/>
        <end position="71"/>
    </location>
</feature>
<dbReference type="GO" id="GO:0005829">
    <property type="term" value="C:cytosol"/>
    <property type="evidence" value="ECO:0007669"/>
    <property type="project" value="TreeGrafter"/>
</dbReference>
<dbReference type="SUPFAM" id="SSF47413">
    <property type="entry name" value="lambda repressor-like DNA-binding domains"/>
    <property type="match status" value="1"/>
</dbReference>
<name>A0A6J4P4C1_9ACTN</name>
<dbReference type="InterPro" id="IPR001387">
    <property type="entry name" value="Cro/C1-type_HTH"/>
</dbReference>
<dbReference type="AlphaFoldDB" id="A0A6J4P4C1"/>
<sequence length="192" mass="21085">MSELVESVSSGRLGVRVKELRRERGFTLDELAGRAGVSRAMISKLERGEKNPTLVVAARLAEGLGVSLSRLAGVEERREVVVVPRERRMVLRDPETGFERQSLSPTFAGRGVEFLRNVVPEGSTSGDFPAHRKGVEEHIVVEKGELRATLGGEEYVLREGDALYFEADVPHRFDNAGRGECAYYLVISSAGT</sequence>
<evidence type="ECO:0000313" key="3">
    <source>
        <dbReference type="EMBL" id="CAA9405890.1"/>
    </source>
</evidence>
<gene>
    <name evidence="3" type="ORF">AVDCRST_MAG03-1527</name>
</gene>
<reference evidence="3" key="1">
    <citation type="submission" date="2020-02" db="EMBL/GenBank/DDBJ databases">
        <authorList>
            <person name="Meier V. D."/>
        </authorList>
    </citation>
    <scope>NUCLEOTIDE SEQUENCE</scope>
    <source>
        <strain evidence="3">AVDCRST_MAG03</strain>
    </source>
</reference>
<dbReference type="GO" id="GO:0003677">
    <property type="term" value="F:DNA binding"/>
    <property type="evidence" value="ECO:0007669"/>
    <property type="project" value="UniProtKB-KW"/>
</dbReference>
<dbReference type="GO" id="GO:0003700">
    <property type="term" value="F:DNA-binding transcription factor activity"/>
    <property type="evidence" value="ECO:0007669"/>
    <property type="project" value="TreeGrafter"/>
</dbReference>
<dbReference type="CDD" id="cd00093">
    <property type="entry name" value="HTH_XRE"/>
    <property type="match status" value="1"/>
</dbReference>
<keyword evidence="1" id="KW-0238">DNA-binding</keyword>
<dbReference type="InterPro" id="IPR050807">
    <property type="entry name" value="TransReg_Diox_bact_type"/>
</dbReference>
<dbReference type="EMBL" id="CADCUT010000092">
    <property type="protein sequence ID" value="CAA9405890.1"/>
    <property type="molecule type" value="Genomic_DNA"/>
</dbReference>
<dbReference type="InterPro" id="IPR010982">
    <property type="entry name" value="Lambda_DNA-bd_dom_sf"/>
</dbReference>
<dbReference type="Pfam" id="PF07883">
    <property type="entry name" value="Cupin_2"/>
    <property type="match status" value="1"/>
</dbReference>
<dbReference type="PANTHER" id="PTHR46797">
    <property type="entry name" value="HTH-TYPE TRANSCRIPTIONAL REGULATOR"/>
    <property type="match status" value="1"/>
</dbReference>
<proteinExistence type="predicted"/>
<dbReference type="PROSITE" id="PS50943">
    <property type="entry name" value="HTH_CROC1"/>
    <property type="match status" value="1"/>
</dbReference>